<dbReference type="Pfam" id="PF00293">
    <property type="entry name" value="NUDIX"/>
    <property type="match status" value="1"/>
</dbReference>
<protein>
    <submittedName>
        <fullName evidence="2">NUDIX domain-containing protein</fullName>
    </submittedName>
</protein>
<dbReference type="PROSITE" id="PS51462">
    <property type="entry name" value="NUDIX"/>
    <property type="match status" value="1"/>
</dbReference>
<feature type="domain" description="Nudix hydrolase" evidence="1">
    <location>
        <begin position="8"/>
        <end position="158"/>
    </location>
</feature>
<dbReference type="AlphaFoldDB" id="A0A3N1CTB9"/>
<keyword evidence="3" id="KW-1185">Reference proteome</keyword>
<dbReference type="Proteomes" id="UP000272400">
    <property type="component" value="Unassembled WGS sequence"/>
</dbReference>
<proteinExistence type="predicted"/>
<accession>A0A3N1CTB9</accession>
<evidence type="ECO:0000313" key="3">
    <source>
        <dbReference type="Proteomes" id="UP000272400"/>
    </source>
</evidence>
<evidence type="ECO:0000259" key="1">
    <source>
        <dbReference type="PROSITE" id="PS51462"/>
    </source>
</evidence>
<dbReference type="EMBL" id="RJKE01000001">
    <property type="protein sequence ID" value="ROO84556.1"/>
    <property type="molecule type" value="Genomic_DNA"/>
</dbReference>
<dbReference type="SUPFAM" id="SSF55811">
    <property type="entry name" value="Nudix"/>
    <property type="match status" value="1"/>
</dbReference>
<sequence>MSDVSDICDTASAGVIISDAEGRLLLLTRATAPAGVAPAAGHVFDGHEISGDDGGLDVEASFRAAAIAELAEELGLTVRDAEMSEVTGGWRPSPCRRALPPGREPGHEWRVYRADAAAVTGVLAPDPQEAAGARWYTPAEVQALADRTGAQATGTVSDADFAADPGIQAVWVRWLADAGLVAVPEHVLDAIDRMLVHQALTCR</sequence>
<dbReference type="InterPro" id="IPR015797">
    <property type="entry name" value="NUDIX_hydrolase-like_dom_sf"/>
</dbReference>
<name>A0A3N1CTB9_9ACTN</name>
<dbReference type="Gene3D" id="3.90.79.10">
    <property type="entry name" value="Nucleoside Triphosphate Pyrophosphohydrolase"/>
    <property type="match status" value="1"/>
</dbReference>
<reference evidence="2 3" key="1">
    <citation type="submission" date="2018-11" db="EMBL/GenBank/DDBJ databases">
        <title>Sequencing the genomes of 1000 actinobacteria strains.</title>
        <authorList>
            <person name="Klenk H.-P."/>
        </authorList>
    </citation>
    <scope>NUCLEOTIDE SEQUENCE [LARGE SCALE GENOMIC DNA]</scope>
    <source>
        <strain evidence="2 3">DSM 44254</strain>
    </source>
</reference>
<comment type="caution">
    <text evidence="2">The sequence shown here is derived from an EMBL/GenBank/DDBJ whole genome shotgun (WGS) entry which is preliminary data.</text>
</comment>
<dbReference type="InterPro" id="IPR000086">
    <property type="entry name" value="NUDIX_hydrolase_dom"/>
</dbReference>
<evidence type="ECO:0000313" key="2">
    <source>
        <dbReference type="EMBL" id="ROO84556.1"/>
    </source>
</evidence>
<gene>
    <name evidence="2" type="ORF">EDD29_2083</name>
</gene>
<organism evidence="2 3">
    <name type="scientific">Actinocorallia herbida</name>
    <dbReference type="NCBI Taxonomy" id="58109"/>
    <lineage>
        <taxon>Bacteria</taxon>
        <taxon>Bacillati</taxon>
        <taxon>Actinomycetota</taxon>
        <taxon>Actinomycetes</taxon>
        <taxon>Streptosporangiales</taxon>
        <taxon>Thermomonosporaceae</taxon>
        <taxon>Actinocorallia</taxon>
    </lineage>
</organism>